<dbReference type="AlphaFoldDB" id="A0A645GB54"/>
<name>A0A645GB54_9ZZZZ</name>
<gene>
    <name evidence="2" type="ORF">SDC9_171258</name>
</gene>
<comment type="caution">
    <text evidence="2">The sequence shown here is derived from an EMBL/GenBank/DDBJ whole genome shotgun (WGS) entry which is preliminary data.</text>
</comment>
<organism evidence="2">
    <name type="scientific">bioreactor metagenome</name>
    <dbReference type="NCBI Taxonomy" id="1076179"/>
    <lineage>
        <taxon>unclassified sequences</taxon>
        <taxon>metagenomes</taxon>
        <taxon>ecological metagenomes</taxon>
    </lineage>
</organism>
<evidence type="ECO:0000256" key="1">
    <source>
        <dbReference type="SAM" id="MobiDB-lite"/>
    </source>
</evidence>
<dbReference type="EMBL" id="VSSQ01072487">
    <property type="protein sequence ID" value="MPN23865.1"/>
    <property type="molecule type" value="Genomic_DNA"/>
</dbReference>
<reference evidence="2" key="1">
    <citation type="submission" date="2019-08" db="EMBL/GenBank/DDBJ databases">
        <authorList>
            <person name="Kucharzyk K."/>
            <person name="Murdoch R.W."/>
            <person name="Higgins S."/>
            <person name="Loffler F."/>
        </authorList>
    </citation>
    <scope>NUCLEOTIDE SEQUENCE</scope>
</reference>
<sequence>MLEMLVAGVLKVHKLQRLVHAPLSGNPPLKAVILQVLAGAQIGVESRAVRHHPGARPGPGKPGVGGLAEELDLSRGGKALGA</sequence>
<protein>
    <submittedName>
        <fullName evidence="2">Uncharacterized protein</fullName>
    </submittedName>
</protein>
<proteinExistence type="predicted"/>
<accession>A0A645GB54</accession>
<feature type="region of interest" description="Disordered" evidence="1">
    <location>
        <begin position="48"/>
        <end position="69"/>
    </location>
</feature>
<evidence type="ECO:0000313" key="2">
    <source>
        <dbReference type="EMBL" id="MPN23865.1"/>
    </source>
</evidence>